<dbReference type="EMBL" id="JAJAWG010000003">
    <property type="protein sequence ID" value="MCB5196197.1"/>
    <property type="molecule type" value="Genomic_DNA"/>
</dbReference>
<accession>A0ABS8BKE2</accession>
<dbReference type="EC" id="3.1.21.4" evidence="6"/>
<keyword evidence="2" id="KW-0680">Restriction system</keyword>
<keyword evidence="4 7" id="KW-0378">Hydrolase</keyword>
<evidence type="ECO:0000256" key="5">
    <source>
        <dbReference type="ARBA" id="ARBA00093760"/>
    </source>
</evidence>
<proteinExistence type="predicted"/>
<evidence type="ECO:0000256" key="3">
    <source>
        <dbReference type="ARBA" id="ARBA00022759"/>
    </source>
</evidence>
<name>A0ABS8BKE2_9NEIS</name>
<dbReference type="Proteomes" id="UP001198034">
    <property type="component" value="Unassembled WGS sequence"/>
</dbReference>
<keyword evidence="8" id="KW-1185">Reference proteome</keyword>
<evidence type="ECO:0000256" key="2">
    <source>
        <dbReference type="ARBA" id="ARBA00022747"/>
    </source>
</evidence>
<dbReference type="GO" id="GO:0004519">
    <property type="term" value="F:endonuclease activity"/>
    <property type="evidence" value="ECO:0007669"/>
    <property type="project" value="UniProtKB-KW"/>
</dbReference>
<evidence type="ECO:0000313" key="7">
    <source>
        <dbReference type="EMBL" id="MCB5196197.1"/>
    </source>
</evidence>
<sequence length="249" mass="27949">MLRKYEEFIASEFSSCVQNTITRLAAEDTYRPFHSALLSEQALFWSRFERSFSTSFGQRVIEKISQAAALSGGAEVATNQQATIVNLSQSQLNSIEDHITGLRTGSRLTNWNADIAAMSAAPPTGDQYQIRVISDLYWTKNGVNNYMSIKTVKPNIDQTAEAKRDLLKLKLADPTANVYYGLYYNPYGESKLDYAWSPPKNIFNFNTDPCILIGKEYWDTLGGVGFYEEVLAIAARVGIITRQQIQGLR</sequence>
<keyword evidence="3 7" id="KW-0255">Endonuclease</keyword>
<comment type="catalytic activity">
    <reaction evidence="5">
        <text>Endonucleolytic cleavage of DNA to give specific double-stranded fragments with terminal 5'-phosphates.</text>
        <dbReference type="EC" id="3.1.21.4"/>
    </reaction>
</comment>
<dbReference type="InterPro" id="IPR019045">
    <property type="entry name" value="Restrct_endonuc_II_HinfI"/>
</dbReference>
<protein>
    <recommendedName>
        <fullName evidence="6">type II site-specific deoxyribonuclease</fullName>
        <ecNumber evidence="6">3.1.21.4</ecNumber>
    </recommendedName>
</protein>
<dbReference type="RefSeq" id="WP_226763964.1">
    <property type="nucleotide sequence ID" value="NZ_JAJAWG010000003.1"/>
</dbReference>
<evidence type="ECO:0000256" key="4">
    <source>
        <dbReference type="ARBA" id="ARBA00022801"/>
    </source>
</evidence>
<dbReference type="GO" id="GO:0016787">
    <property type="term" value="F:hydrolase activity"/>
    <property type="evidence" value="ECO:0007669"/>
    <property type="project" value="UniProtKB-KW"/>
</dbReference>
<comment type="caution">
    <text evidence="7">The sequence shown here is derived from an EMBL/GenBank/DDBJ whole genome shotgun (WGS) entry which is preliminary data.</text>
</comment>
<reference evidence="7 8" key="1">
    <citation type="submission" date="2021-10" db="EMBL/GenBank/DDBJ databases">
        <authorList>
            <person name="Chen M."/>
        </authorList>
    </citation>
    <scope>NUCLEOTIDE SEQUENCE [LARGE SCALE GENOMIC DNA]</scope>
    <source>
        <strain evidence="7 8">H3-26</strain>
    </source>
</reference>
<gene>
    <name evidence="7" type="ORF">LG219_07870</name>
</gene>
<evidence type="ECO:0000256" key="1">
    <source>
        <dbReference type="ARBA" id="ARBA00022722"/>
    </source>
</evidence>
<organism evidence="7 8">
    <name type="scientific">Deefgea salmonis</name>
    <dbReference type="NCBI Taxonomy" id="2875502"/>
    <lineage>
        <taxon>Bacteria</taxon>
        <taxon>Pseudomonadati</taxon>
        <taxon>Pseudomonadota</taxon>
        <taxon>Betaproteobacteria</taxon>
        <taxon>Neisseriales</taxon>
        <taxon>Chitinibacteraceae</taxon>
        <taxon>Deefgea</taxon>
    </lineage>
</organism>
<evidence type="ECO:0000256" key="6">
    <source>
        <dbReference type="ARBA" id="ARBA00093790"/>
    </source>
</evidence>
<dbReference type="Pfam" id="PF09520">
    <property type="entry name" value="RE_TdeIII"/>
    <property type="match status" value="1"/>
</dbReference>
<evidence type="ECO:0000313" key="8">
    <source>
        <dbReference type="Proteomes" id="UP001198034"/>
    </source>
</evidence>
<keyword evidence="1" id="KW-0540">Nuclease</keyword>